<keyword evidence="1" id="KW-0812">Transmembrane</keyword>
<evidence type="ECO:0000313" key="2">
    <source>
        <dbReference type="EMBL" id="OSX69716.1"/>
    </source>
</evidence>
<name>A0A1X6NMK9_PORUM</name>
<organism evidence="2 3">
    <name type="scientific">Porphyra umbilicalis</name>
    <name type="common">Purple laver</name>
    <name type="synonym">Red alga</name>
    <dbReference type="NCBI Taxonomy" id="2786"/>
    <lineage>
        <taxon>Eukaryota</taxon>
        <taxon>Rhodophyta</taxon>
        <taxon>Bangiophyceae</taxon>
        <taxon>Bangiales</taxon>
        <taxon>Bangiaceae</taxon>
        <taxon>Porphyra</taxon>
    </lineage>
</organism>
<keyword evidence="3" id="KW-1185">Reference proteome</keyword>
<dbReference type="EMBL" id="KV919430">
    <property type="protein sequence ID" value="OSX69716.1"/>
    <property type="molecule type" value="Genomic_DNA"/>
</dbReference>
<reference evidence="2 3" key="1">
    <citation type="submission" date="2017-03" db="EMBL/GenBank/DDBJ databases">
        <title>WGS assembly of Porphyra umbilicalis.</title>
        <authorList>
            <person name="Brawley S.H."/>
            <person name="Blouin N.A."/>
            <person name="Ficko-Blean E."/>
            <person name="Wheeler G.L."/>
            <person name="Lohr M."/>
            <person name="Goodson H.V."/>
            <person name="Jenkins J.W."/>
            <person name="Blaby-Haas C.E."/>
            <person name="Helliwell K.E."/>
            <person name="Chan C."/>
            <person name="Marriage T."/>
            <person name="Bhattacharya D."/>
            <person name="Klein A.S."/>
            <person name="Badis Y."/>
            <person name="Brodie J."/>
            <person name="Cao Y."/>
            <person name="Collen J."/>
            <person name="Dittami S.M."/>
            <person name="Gachon C.M."/>
            <person name="Green B.R."/>
            <person name="Karpowicz S."/>
            <person name="Kim J.W."/>
            <person name="Kudahl U."/>
            <person name="Lin S."/>
            <person name="Michel G."/>
            <person name="Mittag M."/>
            <person name="Olson B.J."/>
            <person name="Pangilinan J."/>
            <person name="Peng Y."/>
            <person name="Qiu H."/>
            <person name="Shu S."/>
            <person name="Singer J.T."/>
            <person name="Smith A.G."/>
            <person name="Sprecher B.N."/>
            <person name="Wagner V."/>
            <person name="Wang W."/>
            <person name="Wang Z.-Y."/>
            <person name="Yan J."/>
            <person name="Yarish C."/>
            <person name="Zoeuner-Riek S."/>
            <person name="Zhuang Y."/>
            <person name="Zou Y."/>
            <person name="Lindquist E.A."/>
            <person name="Grimwood J."/>
            <person name="Barry K."/>
            <person name="Rokhsar D.S."/>
            <person name="Schmutz J."/>
            <person name="Stiller J.W."/>
            <person name="Grossman A.R."/>
            <person name="Prochnik S.E."/>
        </authorList>
    </citation>
    <scope>NUCLEOTIDE SEQUENCE [LARGE SCALE GENOMIC DNA]</scope>
    <source>
        <strain evidence="2">4086291</strain>
    </source>
</reference>
<evidence type="ECO:0000313" key="3">
    <source>
        <dbReference type="Proteomes" id="UP000218209"/>
    </source>
</evidence>
<dbReference type="Proteomes" id="UP000218209">
    <property type="component" value="Unassembled WGS sequence"/>
</dbReference>
<evidence type="ECO:0000256" key="1">
    <source>
        <dbReference type="SAM" id="Phobius"/>
    </source>
</evidence>
<dbReference type="AlphaFoldDB" id="A0A1X6NMK9"/>
<proteinExistence type="predicted"/>
<keyword evidence="1" id="KW-1133">Transmembrane helix</keyword>
<gene>
    <name evidence="2" type="ORF">BU14_1248s0002</name>
</gene>
<evidence type="ECO:0008006" key="4">
    <source>
        <dbReference type="Google" id="ProtNLM"/>
    </source>
</evidence>
<feature type="transmembrane region" description="Helical" evidence="1">
    <location>
        <begin position="24"/>
        <end position="45"/>
    </location>
</feature>
<accession>A0A1X6NMK9</accession>
<dbReference type="OrthoDB" id="4187at2759"/>
<protein>
    <recommendedName>
        <fullName evidence="4">DUF202 domain-containing protein</fullName>
    </recommendedName>
</protein>
<feature type="transmembrane region" description="Helical" evidence="1">
    <location>
        <begin position="69"/>
        <end position="91"/>
    </location>
</feature>
<sequence length="113" mass="12210">MWAALNLGALGTFALTFFTDDKFPFRLIVTGTAWTLALASALYGLRQFHRRRRALLTNTLDPAKWESPAAPGAVIAIFAVVVAAVIIYAAASGYSFALRRPGIQNPKILGSDE</sequence>
<keyword evidence="1" id="KW-0472">Membrane</keyword>